<dbReference type="PANTHER" id="PTHR12561:SF3">
    <property type="entry name" value="LIPOYLTRANSFERASE 1, MITOCHONDRIAL"/>
    <property type="match status" value="1"/>
</dbReference>
<dbReference type="GO" id="GO:0017118">
    <property type="term" value="F:lipoyltransferase activity"/>
    <property type="evidence" value="ECO:0007669"/>
    <property type="project" value="TreeGrafter"/>
</dbReference>
<dbReference type="GO" id="GO:0005737">
    <property type="term" value="C:cytoplasm"/>
    <property type="evidence" value="ECO:0007669"/>
    <property type="project" value="TreeGrafter"/>
</dbReference>
<keyword evidence="6" id="KW-0067">ATP-binding</keyword>
<dbReference type="InterPro" id="IPR004562">
    <property type="entry name" value="LipoylTrfase_LipoateP_Ligase"/>
</dbReference>
<dbReference type="InterPro" id="IPR045864">
    <property type="entry name" value="aa-tRNA-synth_II/BPL/LPL"/>
</dbReference>
<name>A0A1S9LZ26_9MOLU</name>
<dbReference type="Proteomes" id="UP000189722">
    <property type="component" value="Unassembled WGS sequence"/>
</dbReference>
<dbReference type="OrthoDB" id="9788148at2"/>
<evidence type="ECO:0000313" key="11">
    <source>
        <dbReference type="Proteomes" id="UP000189722"/>
    </source>
</evidence>
<dbReference type="EMBL" id="MWKN01000091">
    <property type="protein sequence ID" value="OOP58099.1"/>
    <property type="molecule type" value="Genomic_DNA"/>
</dbReference>
<keyword evidence="12" id="KW-1185">Reference proteome</keyword>
<gene>
    <name evidence="10" type="ORF">B2G44_02155</name>
    <name evidence="9" type="ORF">OC712_01840</name>
</gene>
<dbReference type="PANTHER" id="PTHR12561">
    <property type="entry name" value="LIPOATE-PROTEIN LIGASE"/>
    <property type="match status" value="1"/>
</dbReference>
<dbReference type="Pfam" id="PF21948">
    <property type="entry name" value="LplA-B_cat"/>
    <property type="match status" value="1"/>
</dbReference>
<dbReference type="RefSeq" id="WP_078123189.1">
    <property type="nucleotide sequence ID" value="NZ_JAOSJG010000016.1"/>
</dbReference>
<reference evidence="9 12" key="2">
    <citation type="journal article" date="2023" name="Int. J. Syst. Evol. Microbiol.">
        <title>The observation of taxonomic boundaries for the 16SrII and 16SrXXV phytoplasmas using genome-based delimitation.</title>
        <authorList>
            <person name="Rodrigues Jardim B."/>
            <person name="Tran-Nguyen L.T.T."/>
            <person name="Gambley C."/>
            <person name="Al-Sadi A.M."/>
            <person name="Al-Subhi A.M."/>
            <person name="Foissac X."/>
            <person name="Salar P."/>
            <person name="Cai H."/>
            <person name="Yang J.Y."/>
            <person name="Davis R."/>
            <person name="Jones L."/>
            <person name="Rodoni B."/>
            <person name="Constable F.E."/>
        </authorList>
    </citation>
    <scope>NUCLEOTIDE SEQUENCE [LARGE SCALE GENOMIC DNA]</scope>
    <source>
        <strain evidence="9">BAWM-OMN-P75</strain>
    </source>
</reference>
<dbReference type="CDD" id="cd16443">
    <property type="entry name" value="LplA"/>
    <property type="match status" value="1"/>
</dbReference>
<evidence type="ECO:0000256" key="5">
    <source>
        <dbReference type="ARBA" id="ARBA00022741"/>
    </source>
</evidence>
<comment type="caution">
    <text evidence="10">The sequence shown here is derived from an EMBL/GenBank/DDBJ whole genome shotgun (WGS) entry which is preliminary data.</text>
</comment>
<dbReference type="UniPathway" id="UPA00537">
    <property type="reaction ID" value="UER00594"/>
</dbReference>
<dbReference type="NCBIfam" id="TIGR00545">
    <property type="entry name" value="lipoyltrans"/>
    <property type="match status" value="1"/>
</dbReference>
<reference evidence="10 11" key="1">
    <citation type="submission" date="2017-02" db="EMBL/GenBank/DDBJ databases">
        <title>A draft genome of 'Candidatus Phytoplasma aurantifolia' the agent of the witches-broom disease of lime.</title>
        <authorList>
            <person name="Foissac X."/>
            <person name="Carle P."/>
        </authorList>
    </citation>
    <scope>NUCLEOTIDE SEQUENCE [LARGE SCALE GENOMIC DNA]</scope>
    <source>
        <strain evidence="10 11">WBDL</strain>
    </source>
</reference>
<dbReference type="AlphaFoldDB" id="A0A1S9LZ26"/>
<evidence type="ECO:0000313" key="9">
    <source>
        <dbReference type="EMBL" id="MEK0309216.1"/>
    </source>
</evidence>
<keyword evidence="5" id="KW-0547">Nucleotide-binding</keyword>
<dbReference type="Proteomes" id="UP001383392">
    <property type="component" value="Unassembled WGS sequence"/>
</dbReference>
<dbReference type="GO" id="GO:0009249">
    <property type="term" value="P:protein lipoylation"/>
    <property type="evidence" value="ECO:0007669"/>
    <property type="project" value="InterPro"/>
</dbReference>
<dbReference type="GO" id="GO:0016979">
    <property type="term" value="F:lipoate-protein ligase activity"/>
    <property type="evidence" value="ECO:0007669"/>
    <property type="project" value="UniProtKB-EC"/>
</dbReference>
<keyword evidence="4 10" id="KW-0436">Ligase</keyword>
<evidence type="ECO:0000256" key="4">
    <source>
        <dbReference type="ARBA" id="ARBA00022598"/>
    </source>
</evidence>
<accession>A0A1S9LZ26</accession>
<dbReference type="PROSITE" id="PS51733">
    <property type="entry name" value="BPL_LPL_CATALYTIC"/>
    <property type="match status" value="1"/>
</dbReference>
<comment type="pathway">
    <text evidence="1">Protein modification; protein lipoylation via exogenous pathway; protein N(6)-(lipoyl)lysine from lipoate: step 2/2.</text>
</comment>
<comment type="pathway">
    <text evidence="2">Protein modification; protein lipoylation via exogenous pathway; protein N(6)-(lipoyl)lysine from lipoate: step 1/2.</text>
</comment>
<dbReference type="Gene3D" id="3.30.930.10">
    <property type="entry name" value="Bira Bifunctional Protein, Domain 2"/>
    <property type="match status" value="1"/>
</dbReference>
<dbReference type="SUPFAM" id="SSF82649">
    <property type="entry name" value="SufE/NifU"/>
    <property type="match status" value="1"/>
</dbReference>
<evidence type="ECO:0000256" key="6">
    <source>
        <dbReference type="ARBA" id="ARBA00022840"/>
    </source>
</evidence>
<organism evidence="10 11">
    <name type="scientific">Candidatus Phytoplasma citri</name>
    <dbReference type="NCBI Taxonomy" id="180978"/>
    <lineage>
        <taxon>Bacteria</taxon>
        <taxon>Bacillati</taxon>
        <taxon>Mycoplasmatota</taxon>
        <taxon>Mollicutes</taxon>
        <taxon>Acholeplasmatales</taxon>
        <taxon>Acholeplasmataceae</taxon>
        <taxon>Candidatus Phytoplasma</taxon>
        <taxon>16SrII (Peanut WB group)</taxon>
    </lineage>
</organism>
<proteinExistence type="predicted"/>
<evidence type="ECO:0000256" key="2">
    <source>
        <dbReference type="ARBA" id="ARBA00005124"/>
    </source>
</evidence>
<evidence type="ECO:0000259" key="8">
    <source>
        <dbReference type="PROSITE" id="PS51733"/>
    </source>
</evidence>
<dbReference type="GO" id="GO:0005524">
    <property type="term" value="F:ATP binding"/>
    <property type="evidence" value="ECO:0007669"/>
    <property type="project" value="UniProtKB-KW"/>
</dbReference>
<evidence type="ECO:0000256" key="1">
    <source>
        <dbReference type="ARBA" id="ARBA00005085"/>
    </source>
</evidence>
<dbReference type="STRING" id="180978.B2G44_02155"/>
<evidence type="ECO:0000313" key="12">
    <source>
        <dbReference type="Proteomes" id="UP001383392"/>
    </source>
</evidence>
<evidence type="ECO:0000313" key="10">
    <source>
        <dbReference type="EMBL" id="OOP58099.1"/>
    </source>
</evidence>
<dbReference type="Pfam" id="PF10437">
    <property type="entry name" value="Lip_prot_lig_C"/>
    <property type="match status" value="1"/>
</dbReference>
<dbReference type="Gene3D" id="3.30.390.50">
    <property type="entry name" value="CO dehydrogenase flavoprotein, C-terminal domain"/>
    <property type="match status" value="1"/>
</dbReference>
<evidence type="ECO:0000256" key="7">
    <source>
        <dbReference type="ARBA" id="ARBA00048037"/>
    </source>
</evidence>
<protein>
    <recommendedName>
        <fullName evidence="3">lipoate--protein ligase</fullName>
        <ecNumber evidence="3">6.3.1.20</ecNumber>
    </recommendedName>
</protein>
<comment type="catalytic activity">
    <reaction evidence="7">
        <text>L-lysyl-[lipoyl-carrier protein] + (R)-lipoate + ATP = N(6)-[(R)-lipoyl]-L-lysyl-[lipoyl-carrier protein] + AMP + diphosphate + H(+)</text>
        <dbReference type="Rhea" id="RHEA:49288"/>
        <dbReference type="Rhea" id="RHEA-COMP:10500"/>
        <dbReference type="Rhea" id="RHEA-COMP:10502"/>
        <dbReference type="ChEBI" id="CHEBI:15378"/>
        <dbReference type="ChEBI" id="CHEBI:29969"/>
        <dbReference type="ChEBI" id="CHEBI:30616"/>
        <dbReference type="ChEBI" id="CHEBI:33019"/>
        <dbReference type="ChEBI" id="CHEBI:83088"/>
        <dbReference type="ChEBI" id="CHEBI:83099"/>
        <dbReference type="ChEBI" id="CHEBI:456215"/>
        <dbReference type="EC" id="6.3.1.20"/>
    </reaction>
</comment>
<dbReference type="InterPro" id="IPR004143">
    <property type="entry name" value="BPL_LPL_catalytic"/>
</dbReference>
<dbReference type="InterPro" id="IPR019491">
    <property type="entry name" value="Lipoate_protein_ligase_C"/>
</dbReference>
<dbReference type="EC" id="6.3.1.20" evidence="3"/>
<evidence type="ECO:0000256" key="3">
    <source>
        <dbReference type="ARBA" id="ARBA00012367"/>
    </source>
</evidence>
<feature type="domain" description="BPL/LPL catalytic" evidence="8">
    <location>
        <begin position="30"/>
        <end position="212"/>
    </location>
</feature>
<dbReference type="EMBL" id="JAOSJG010000016">
    <property type="protein sequence ID" value="MEK0309216.1"/>
    <property type="molecule type" value="Genomic_DNA"/>
</dbReference>
<dbReference type="SUPFAM" id="SSF55681">
    <property type="entry name" value="Class II aaRS and biotin synthetases"/>
    <property type="match status" value="1"/>
</dbReference>
<sequence length="336" mass="40053">MILVKYPLLSSVYKPYFYYALEEYILNNFLKYDDEIYFFFWTMKGIVIGRNQIIENEINLDFIKKNKIEFFRRPSGGGCVYNDFNTPIFSFIFKNKFLDFSFKRYLNFIIQAFNNLGISLYFGGRNDILFKGKKVSGNAFWKNKNGIVMHGTLLYQCDIDTMIRCITPNNQKLISKGIDSVRSRVLNLKDYLPDMTQEILVNYLEKFLKKQELILTKKDLAAINKLAIKYNSFKWLFNHPIYSKNLQYRFGWGEIKVFLELEDGYIRKMELCGDFFHIQENLKKFCSFFENILFRTEDIQKILKKVNINNYILNASNQDFLFLLEQGLINNKYKQS</sequence>